<dbReference type="EMBL" id="BAABME010010962">
    <property type="protein sequence ID" value="GAA0183032.1"/>
    <property type="molecule type" value="Genomic_DNA"/>
</dbReference>
<keyword evidence="21" id="KW-1185">Reference proteome</keyword>
<dbReference type="Pfam" id="PF00690">
    <property type="entry name" value="Cation_ATPase_N"/>
    <property type="match status" value="1"/>
</dbReference>
<feature type="transmembrane region" description="Helical" evidence="16">
    <location>
        <begin position="857"/>
        <end position="876"/>
    </location>
</feature>
<keyword evidence="10" id="KW-0460">Magnesium</keyword>
<keyword evidence="7 16" id="KW-0547">Nucleotide-binding</keyword>
<evidence type="ECO:0000256" key="14">
    <source>
        <dbReference type="ARBA" id="ARBA00023136"/>
    </source>
</evidence>
<dbReference type="InterPro" id="IPR059000">
    <property type="entry name" value="ATPase_P-type_domA"/>
</dbReference>
<evidence type="ECO:0000259" key="19">
    <source>
        <dbReference type="Pfam" id="PF00690"/>
    </source>
</evidence>
<feature type="transmembrane region" description="Helical" evidence="16">
    <location>
        <begin position="20"/>
        <end position="37"/>
    </location>
</feature>
<feature type="transmembrane region" description="Helical" evidence="16">
    <location>
        <begin position="212"/>
        <end position="229"/>
    </location>
</feature>
<evidence type="ECO:0000256" key="3">
    <source>
        <dbReference type="ARBA" id="ARBA00022448"/>
    </source>
</evidence>
<dbReference type="InterPro" id="IPR023214">
    <property type="entry name" value="HAD_sf"/>
</dbReference>
<dbReference type="InterPro" id="IPR006068">
    <property type="entry name" value="ATPase_P-typ_cation-transptr_C"/>
</dbReference>
<dbReference type="GO" id="GO:0046872">
    <property type="term" value="F:metal ion binding"/>
    <property type="evidence" value="ECO:0007669"/>
    <property type="project" value="UniProtKB-KW"/>
</dbReference>
<keyword evidence="13 16" id="KW-0406">Ion transport</keyword>
<keyword evidence="14 16" id="KW-0472">Membrane</keyword>
<organism evidence="20 21">
    <name type="scientific">Lithospermum erythrorhizon</name>
    <name type="common">Purple gromwell</name>
    <name type="synonym">Lithospermum officinale var. erythrorhizon</name>
    <dbReference type="NCBI Taxonomy" id="34254"/>
    <lineage>
        <taxon>Eukaryota</taxon>
        <taxon>Viridiplantae</taxon>
        <taxon>Streptophyta</taxon>
        <taxon>Embryophyta</taxon>
        <taxon>Tracheophyta</taxon>
        <taxon>Spermatophyta</taxon>
        <taxon>Magnoliopsida</taxon>
        <taxon>eudicotyledons</taxon>
        <taxon>Gunneridae</taxon>
        <taxon>Pentapetalae</taxon>
        <taxon>asterids</taxon>
        <taxon>lamiids</taxon>
        <taxon>Boraginales</taxon>
        <taxon>Boraginaceae</taxon>
        <taxon>Boraginoideae</taxon>
        <taxon>Lithospermeae</taxon>
        <taxon>Lithospermum</taxon>
    </lineage>
</organism>
<comment type="similarity">
    <text evidence="2 16">Belongs to the cation transport ATPase (P-type) (TC 3.A.3) family. Type IIB subfamily.</text>
</comment>
<evidence type="ECO:0000256" key="10">
    <source>
        <dbReference type="ARBA" id="ARBA00022842"/>
    </source>
</evidence>
<dbReference type="PANTHER" id="PTHR24093">
    <property type="entry name" value="CATION TRANSPORTING ATPASE"/>
    <property type="match status" value="1"/>
</dbReference>
<dbReference type="Pfam" id="PF00122">
    <property type="entry name" value="E1-E2_ATPase"/>
    <property type="match status" value="1"/>
</dbReference>
<dbReference type="NCBIfam" id="TIGR01517">
    <property type="entry name" value="ATPase-IIB_Ca"/>
    <property type="match status" value="1"/>
</dbReference>
<dbReference type="SUPFAM" id="SSF81665">
    <property type="entry name" value="Calcium ATPase, transmembrane domain M"/>
    <property type="match status" value="1"/>
</dbReference>
<dbReference type="InterPro" id="IPR004014">
    <property type="entry name" value="ATPase_P-typ_cation-transptr_N"/>
</dbReference>
<dbReference type="GO" id="GO:0016887">
    <property type="term" value="F:ATP hydrolysis activity"/>
    <property type="evidence" value="ECO:0007669"/>
    <property type="project" value="InterPro"/>
</dbReference>
<evidence type="ECO:0000256" key="1">
    <source>
        <dbReference type="ARBA" id="ARBA00004141"/>
    </source>
</evidence>
<comment type="subcellular location">
    <subcellularLocation>
        <location evidence="1 16">Membrane</location>
        <topology evidence="1 16">Multi-pass membrane protein</topology>
    </subcellularLocation>
</comment>
<evidence type="ECO:0000256" key="6">
    <source>
        <dbReference type="ARBA" id="ARBA00022723"/>
    </source>
</evidence>
<dbReference type="Proteomes" id="UP001454036">
    <property type="component" value="Unassembled WGS sequence"/>
</dbReference>
<evidence type="ECO:0000256" key="13">
    <source>
        <dbReference type="ARBA" id="ARBA00023065"/>
    </source>
</evidence>
<accession>A0AAV3RRW9</accession>
<feature type="domain" description="Cation-transporting P-type ATPase N-terminal" evidence="19">
    <location>
        <begin position="159"/>
        <end position="223"/>
    </location>
</feature>
<feature type="transmembrane region" description="Helical" evidence="16">
    <location>
        <begin position="936"/>
        <end position="957"/>
    </location>
</feature>
<evidence type="ECO:0000313" key="21">
    <source>
        <dbReference type="Proteomes" id="UP001454036"/>
    </source>
</evidence>
<dbReference type="InterPro" id="IPR036412">
    <property type="entry name" value="HAD-like_sf"/>
</dbReference>
<dbReference type="InterPro" id="IPR023298">
    <property type="entry name" value="ATPase_P-typ_TM_dom_sf"/>
</dbReference>
<dbReference type="Gene3D" id="3.40.1110.10">
    <property type="entry name" value="Calcium-transporting ATPase, cytoplasmic domain N"/>
    <property type="match status" value="1"/>
</dbReference>
<dbReference type="SUPFAM" id="SSF81660">
    <property type="entry name" value="Metal cation-transporting ATPase, ATP-binding domain N"/>
    <property type="match status" value="1"/>
</dbReference>
<comment type="caution">
    <text evidence="20">The sequence shown here is derived from an EMBL/GenBank/DDBJ whole genome shotgun (WGS) entry which is preliminary data.</text>
</comment>
<evidence type="ECO:0000259" key="17">
    <source>
        <dbReference type="Pfam" id="PF00122"/>
    </source>
</evidence>
<comment type="function">
    <text evidence="16">Catalyzes the hydrolysis of ATP coupled with the transport of calcium.</text>
</comment>
<dbReference type="GO" id="GO:0005886">
    <property type="term" value="C:plasma membrane"/>
    <property type="evidence" value="ECO:0007669"/>
    <property type="project" value="TreeGrafter"/>
</dbReference>
<protein>
    <recommendedName>
        <fullName evidence="16">Calcium-transporting ATPase</fullName>
        <ecNumber evidence="16">7.2.2.10</ecNumber>
    </recommendedName>
</protein>
<dbReference type="InterPro" id="IPR008250">
    <property type="entry name" value="ATPase_P-typ_transduc_dom_A_sf"/>
</dbReference>
<dbReference type="InterPro" id="IPR023299">
    <property type="entry name" value="ATPase_P-typ_cyto_dom_N"/>
</dbReference>
<keyword evidence="11" id="KW-0112">Calmodulin-binding</keyword>
<evidence type="ECO:0000256" key="15">
    <source>
        <dbReference type="ARBA" id="ARBA00048694"/>
    </source>
</evidence>
<dbReference type="GO" id="GO:0005524">
    <property type="term" value="F:ATP binding"/>
    <property type="evidence" value="ECO:0007669"/>
    <property type="project" value="UniProtKB-KW"/>
</dbReference>
<evidence type="ECO:0000256" key="16">
    <source>
        <dbReference type="RuleBase" id="RU361146"/>
    </source>
</evidence>
<feature type="transmembrane region" description="Helical" evidence="16">
    <location>
        <begin position="398"/>
        <end position="419"/>
    </location>
</feature>
<dbReference type="Gene3D" id="3.40.50.1000">
    <property type="entry name" value="HAD superfamily/HAD-like"/>
    <property type="match status" value="1"/>
</dbReference>
<reference evidence="20 21" key="1">
    <citation type="submission" date="2024-01" db="EMBL/GenBank/DDBJ databases">
        <title>The complete chloroplast genome sequence of Lithospermum erythrorhizon: insights into the phylogenetic relationship among Boraginaceae species and the maternal lineages of purple gromwells.</title>
        <authorList>
            <person name="Okada T."/>
            <person name="Watanabe K."/>
        </authorList>
    </citation>
    <scope>NUCLEOTIDE SEQUENCE [LARGE SCALE GENOMIC DNA]</scope>
</reference>
<keyword evidence="5 16" id="KW-0812">Transmembrane</keyword>
<evidence type="ECO:0000256" key="2">
    <source>
        <dbReference type="ARBA" id="ARBA00006124"/>
    </source>
</evidence>
<evidence type="ECO:0000256" key="5">
    <source>
        <dbReference type="ARBA" id="ARBA00022692"/>
    </source>
</evidence>
<evidence type="ECO:0000256" key="11">
    <source>
        <dbReference type="ARBA" id="ARBA00022860"/>
    </source>
</evidence>
<feature type="transmembrane region" description="Helical" evidence="16">
    <location>
        <begin position="1009"/>
        <end position="1028"/>
    </location>
</feature>
<dbReference type="Pfam" id="PF13246">
    <property type="entry name" value="Cation_ATPase"/>
    <property type="match status" value="1"/>
</dbReference>
<feature type="domain" description="P-type ATPase A" evidence="17">
    <location>
        <begin position="278"/>
        <end position="372"/>
    </location>
</feature>
<keyword evidence="12 16" id="KW-1133">Transmembrane helix</keyword>
<evidence type="ECO:0000256" key="4">
    <source>
        <dbReference type="ARBA" id="ARBA00022568"/>
    </source>
</evidence>
<evidence type="ECO:0000256" key="7">
    <source>
        <dbReference type="ARBA" id="ARBA00022741"/>
    </source>
</evidence>
<feature type="transmembrane region" description="Helical" evidence="16">
    <location>
        <begin position="977"/>
        <end position="997"/>
    </location>
</feature>
<evidence type="ECO:0000256" key="8">
    <source>
        <dbReference type="ARBA" id="ARBA00022837"/>
    </source>
</evidence>
<evidence type="ECO:0000256" key="9">
    <source>
        <dbReference type="ARBA" id="ARBA00022840"/>
    </source>
</evidence>
<keyword evidence="8 16" id="KW-0106">Calcium</keyword>
<sequence length="1125" mass="125860">MYKDASPLAFCYDFWRSQQLYNPLGLRILLIFLLVQNNRFTHLQQKMSESISGFVQSNVDGVEMVQIVSSARKRWLVAIQMITDPRRRFRLVAAIHMANEKNSLSRKVSLVTENQNELHQTLLPSQSFVVNVEPEAINPTLLSEIVQEKNIELLHRCDGVEGVVSALRTDKGMGIQGDLEDLANRRQIYGSNIFQRPRPTTWKIMLEKLKEAIIVLLILCATLAIGYGIKKYGLRGCREGGTILVAILLVITVTALSKVWSRRQLYQVSRSFDAIPIEVIRNGQMQKLPLLDAVVGDIIVLETGYQVPADGLWVDGDSLKVDESTITAEVDPIEVDYEHNPFLLSGTMVVNGSARMIVTAVGMNTKWGKLMNMKHSDSSEKTQLYAKLQWITNLISKAGLITSFLALLVLVARFITAHIHHANGVSLPNVIVSLLAPPIAIAAASIPDGLLLAVIITLGYSVKRLAAENVFVRNLTACEAIGDVMVICTSITGSMTSENPIVVKVWLGPKAIGEEEMPSSKLESEIEEVLCISSNNTTPFENVPNISSNLTEKAVDEWYAQNIGMDINQLIEISFQEAETSKLEIAGGSVLFPKKVDDRVHLLKRGAPLFILNECSHHYDRNREIKDIDDGLREKLQQIIQNMETSCFHCVAFAHKRMTCLSDHEDITRDDGSIREKYEDENFNLLGFVGVSTRCRLEAKQALGECELAGVHIKIITKENLNVARETAALCGIVDLNQDIVNGVIVDGEEFRSYDNNERLAKADTIRMVVRANSLDKNLMVTTLKEQGHVVAVVGDSMSDSSALREADVGICLGTEGADIVKGSSDIIILDDSFASVVKILRWGRCIYHNIQIFTQYQITAFIVSLVIDFETTAFASVPPTINVVTAISSGKVPYATIQILWVKLIVGLLAALALSVEQPSEDLMKRRPVNWKQPFITSIMWRDILVQALYQIMILLTIQFKGKSIFNLNSGEKDTIIFNIFVLCQIFLIFTTKTSEKNVFKTLRRRKLFWAIVGTIALIQFLLIELLNRVSNTERLNWKQWAACVGVSSLCWPIGCVGDALNRCFCCCISVSWDFDWGLQTPIQVPILRQQRYEEEDEVVERDLHQEMKSPYQCSINLDEDFGT</sequence>
<feature type="transmembrane region" description="Helical" evidence="16">
    <location>
        <begin position="439"/>
        <end position="460"/>
    </location>
</feature>
<comment type="catalytic activity">
    <reaction evidence="15 16">
        <text>Ca(2+)(in) + ATP + H2O = Ca(2+)(out) + ADP + phosphate + H(+)</text>
        <dbReference type="Rhea" id="RHEA:18105"/>
        <dbReference type="ChEBI" id="CHEBI:15377"/>
        <dbReference type="ChEBI" id="CHEBI:15378"/>
        <dbReference type="ChEBI" id="CHEBI:29108"/>
        <dbReference type="ChEBI" id="CHEBI:30616"/>
        <dbReference type="ChEBI" id="CHEBI:43474"/>
        <dbReference type="ChEBI" id="CHEBI:456216"/>
        <dbReference type="EC" id="7.2.2.10"/>
    </reaction>
</comment>
<proteinExistence type="inferred from homology"/>
<evidence type="ECO:0000259" key="18">
    <source>
        <dbReference type="Pfam" id="PF00689"/>
    </source>
</evidence>
<evidence type="ECO:0000256" key="12">
    <source>
        <dbReference type="ARBA" id="ARBA00022989"/>
    </source>
</evidence>
<dbReference type="InterPro" id="IPR006408">
    <property type="entry name" value="P-type_ATPase_IIB"/>
</dbReference>
<dbReference type="PRINTS" id="PR00119">
    <property type="entry name" value="CATATPASE"/>
</dbReference>
<gene>
    <name evidence="20" type="ORF">LIER_30518</name>
</gene>
<dbReference type="GO" id="GO:0005388">
    <property type="term" value="F:P-type calcium transporter activity"/>
    <property type="evidence" value="ECO:0007669"/>
    <property type="project" value="UniProtKB-EC"/>
</dbReference>
<dbReference type="Pfam" id="PF00689">
    <property type="entry name" value="Cation_ATPase_C"/>
    <property type="match status" value="1"/>
</dbReference>
<dbReference type="SUPFAM" id="SSF81653">
    <property type="entry name" value="Calcium ATPase, transduction domain A"/>
    <property type="match status" value="1"/>
</dbReference>
<evidence type="ECO:0000313" key="20">
    <source>
        <dbReference type="EMBL" id="GAA0183032.1"/>
    </source>
</evidence>
<keyword evidence="4 16" id="KW-0109">Calcium transport</keyword>
<dbReference type="Gene3D" id="2.70.150.10">
    <property type="entry name" value="Calcium-transporting ATPase, cytoplasmic transduction domain A"/>
    <property type="match status" value="1"/>
</dbReference>
<dbReference type="InterPro" id="IPR001757">
    <property type="entry name" value="P_typ_ATPase"/>
</dbReference>
<feature type="transmembrane region" description="Helical" evidence="16">
    <location>
        <begin position="241"/>
        <end position="260"/>
    </location>
</feature>
<dbReference type="EC" id="7.2.2.10" evidence="16"/>
<keyword evidence="9 16" id="KW-0067">ATP-binding</keyword>
<dbReference type="NCBIfam" id="TIGR01494">
    <property type="entry name" value="ATPase_P-type"/>
    <property type="match status" value="2"/>
</dbReference>
<dbReference type="AlphaFoldDB" id="A0AAV3RRW9"/>
<keyword evidence="3 16" id="KW-0813">Transport</keyword>
<dbReference type="GO" id="GO:0005516">
    <property type="term" value="F:calmodulin binding"/>
    <property type="evidence" value="ECO:0007669"/>
    <property type="project" value="UniProtKB-KW"/>
</dbReference>
<dbReference type="SUPFAM" id="SSF56784">
    <property type="entry name" value="HAD-like"/>
    <property type="match status" value="1"/>
</dbReference>
<feature type="transmembrane region" description="Helical" evidence="16">
    <location>
        <begin position="896"/>
        <end position="915"/>
    </location>
</feature>
<dbReference type="Gene3D" id="1.20.1110.10">
    <property type="entry name" value="Calcium-transporting ATPase, transmembrane domain"/>
    <property type="match status" value="2"/>
</dbReference>
<feature type="domain" description="Cation-transporting P-type ATPase C-terminal" evidence="18">
    <location>
        <begin position="893"/>
        <end position="1055"/>
    </location>
</feature>
<name>A0AAV3RRW9_LITER</name>
<keyword evidence="6" id="KW-0479">Metal-binding</keyword>
<dbReference type="PANTHER" id="PTHR24093:SF518">
    <property type="entry name" value="CALCIUM-TRANSPORTING ATPASE"/>
    <property type="match status" value="1"/>
</dbReference>